<comment type="caution">
    <text evidence="2">The sequence shown here is derived from an EMBL/GenBank/DDBJ whole genome shotgun (WGS) entry which is preliminary data.</text>
</comment>
<feature type="transmembrane region" description="Helical" evidence="1">
    <location>
        <begin position="160"/>
        <end position="179"/>
    </location>
</feature>
<evidence type="ECO:0000313" key="2">
    <source>
        <dbReference type="EMBL" id="CAD8053023.1"/>
    </source>
</evidence>
<feature type="transmembrane region" description="Helical" evidence="1">
    <location>
        <begin position="94"/>
        <end position="113"/>
    </location>
</feature>
<proteinExistence type="predicted"/>
<protein>
    <recommendedName>
        <fullName evidence="4">Transmembrane protein</fullName>
    </recommendedName>
</protein>
<dbReference type="AlphaFoldDB" id="A0A8S1KFQ4"/>
<keyword evidence="3" id="KW-1185">Reference proteome</keyword>
<dbReference type="EMBL" id="CAJJDM010000017">
    <property type="protein sequence ID" value="CAD8053023.1"/>
    <property type="molecule type" value="Genomic_DNA"/>
</dbReference>
<keyword evidence="1" id="KW-0472">Membrane</keyword>
<organism evidence="2 3">
    <name type="scientific">Paramecium primaurelia</name>
    <dbReference type="NCBI Taxonomy" id="5886"/>
    <lineage>
        <taxon>Eukaryota</taxon>
        <taxon>Sar</taxon>
        <taxon>Alveolata</taxon>
        <taxon>Ciliophora</taxon>
        <taxon>Intramacronucleata</taxon>
        <taxon>Oligohymenophorea</taxon>
        <taxon>Peniculida</taxon>
        <taxon>Parameciidae</taxon>
        <taxon>Paramecium</taxon>
    </lineage>
</organism>
<feature type="transmembrane region" description="Helical" evidence="1">
    <location>
        <begin position="120"/>
        <end position="140"/>
    </location>
</feature>
<keyword evidence="1" id="KW-0812">Transmembrane</keyword>
<sequence>MYEILKIVDNYISLVLLTFQSQSFYIYNQVNQNYNINIFMIQNEQNWNQLQQQYPQQDDHCELYKLHIKSDLANFYYKIQEKLHQYYEDTFTSFAYFNAIFSIGCSFIIGFYLSKDFCKINILLISLTIQNIYFGSHIKFKLRVILYQNQTYYLGCIQNYGFYFNLFFIRMLIISIFLINQDISYSYFYIIY</sequence>
<accession>A0A8S1KFQ4</accession>
<name>A0A8S1KFQ4_PARPR</name>
<gene>
    <name evidence="2" type="ORF">PPRIM_AZ9-3.1.T0200119</name>
</gene>
<reference evidence="2" key="1">
    <citation type="submission" date="2021-01" db="EMBL/GenBank/DDBJ databases">
        <authorList>
            <consortium name="Genoscope - CEA"/>
            <person name="William W."/>
        </authorList>
    </citation>
    <scope>NUCLEOTIDE SEQUENCE</scope>
</reference>
<evidence type="ECO:0008006" key="4">
    <source>
        <dbReference type="Google" id="ProtNLM"/>
    </source>
</evidence>
<evidence type="ECO:0000313" key="3">
    <source>
        <dbReference type="Proteomes" id="UP000688137"/>
    </source>
</evidence>
<keyword evidence="1" id="KW-1133">Transmembrane helix</keyword>
<dbReference type="Proteomes" id="UP000688137">
    <property type="component" value="Unassembled WGS sequence"/>
</dbReference>
<evidence type="ECO:0000256" key="1">
    <source>
        <dbReference type="SAM" id="Phobius"/>
    </source>
</evidence>